<name>A0A5J9WFR0_9POAL</name>
<dbReference type="GO" id="GO:0043626">
    <property type="term" value="C:PCNA complex"/>
    <property type="evidence" value="ECO:0007669"/>
    <property type="project" value="TreeGrafter"/>
</dbReference>
<feature type="region of interest" description="Disordered" evidence="5">
    <location>
        <begin position="272"/>
        <end position="297"/>
    </location>
</feature>
<evidence type="ECO:0000313" key="8">
    <source>
        <dbReference type="EMBL" id="TVU47562.1"/>
    </source>
</evidence>
<dbReference type="PRINTS" id="PR00339">
    <property type="entry name" value="PCNACYCLIN"/>
</dbReference>
<comment type="function">
    <text evidence="3">This protein is an auxiliary protein of DNA polymerase delta and is involved in the control of eukaryotic DNA replication by increasing the polymerase's processivity during elongation of the leading strand.</text>
</comment>
<evidence type="ECO:0000256" key="2">
    <source>
        <dbReference type="ARBA" id="ARBA00023125"/>
    </source>
</evidence>
<keyword evidence="3" id="KW-0539">Nucleus</keyword>
<sequence length="297" mass="33069">MLELKLVKESLFLNVLEAILDLVAVASVSCSSTGLKLQAMDAKGVAFISLLIPAKEFQFYHCDKDLSMGIAIGDMVEAIRSADKDGTITIKASDENFRNITVSIESPECNETTSFSLLLVTLKRFCIPELQGLLKKYDACVQMPSVDFMRICKYLSNVDGDVDISTIDKGIRFFALGKCGCLNVKYMQPEKATDIDISVQAPVSLTLDLKYMNSFAKVSALSNQVKLCLSKGQPLVVQCKIGQKTKSRIIYLLAPKIKGEIKVEEEDIKDDEIEEEDTKEEETQERKIKRLKGNNKE</sequence>
<dbReference type="GO" id="GO:0030337">
    <property type="term" value="F:DNA polymerase processivity factor activity"/>
    <property type="evidence" value="ECO:0007669"/>
    <property type="project" value="InterPro"/>
</dbReference>
<accession>A0A5J9WFR0</accession>
<evidence type="ECO:0000256" key="1">
    <source>
        <dbReference type="ARBA" id="ARBA00010462"/>
    </source>
</evidence>
<dbReference type="GO" id="GO:0006298">
    <property type="term" value="P:mismatch repair"/>
    <property type="evidence" value="ECO:0007669"/>
    <property type="project" value="TreeGrafter"/>
</dbReference>
<dbReference type="Pfam" id="PF02747">
    <property type="entry name" value="PCNA_C"/>
    <property type="match status" value="1"/>
</dbReference>
<evidence type="ECO:0000259" key="7">
    <source>
        <dbReference type="Pfam" id="PF02747"/>
    </source>
</evidence>
<dbReference type="CDD" id="cd00577">
    <property type="entry name" value="PCNA"/>
    <property type="match status" value="1"/>
</dbReference>
<dbReference type="GO" id="GO:0003677">
    <property type="term" value="F:DNA binding"/>
    <property type="evidence" value="ECO:0007669"/>
    <property type="project" value="UniProtKB-KW"/>
</dbReference>
<dbReference type="Pfam" id="PF00705">
    <property type="entry name" value="PCNA_N"/>
    <property type="match status" value="1"/>
</dbReference>
<keyword evidence="4" id="KW-0235">DNA replication</keyword>
<dbReference type="OrthoDB" id="694248at2759"/>
<proteinExistence type="inferred from homology"/>
<dbReference type="InterPro" id="IPR022649">
    <property type="entry name" value="Pr_cel_nuc_antig_C"/>
</dbReference>
<protein>
    <recommendedName>
        <fullName evidence="3">DNA sliding clamp PCNA</fullName>
    </recommendedName>
</protein>
<comment type="caution">
    <text evidence="8">The sequence shown here is derived from an EMBL/GenBank/DDBJ whole genome shotgun (WGS) entry which is preliminary data.</text>
</comment>
<dbReference type="GO" id="GO:0019985">
    <property type="term" value="P:translesion synthesis"/>
    <property type="evidence" value="ECO:0007669"/>
    <property type="project" value="TreeGrafter"/>
</dbReference>
<comment type="similarity">
    <text evidence="1 4">Belongs to the PCNA family.</text>
</comment>
<dbReference type="Gene3D" id="3.70.10.10">
    <property type="match status" value="1"/>
</dbReference>
<dbReference type="EMBL" id="RWGY01000004">
    <property type="protein sequence ID" value="TVU47562.1"/>
    <property type="molecule type" value="Genomic_DNA"/>
</dbReference>
<dbReference type="Proteomes" id="UP000324897">
    <property type="component" value="Chromosome 5"/>
</dbReference>
<dbReference type="InterPro" id="IPR046938">
    <property type="entry name" value="DNA_clamp_sf"/>
</dbReference>
<evidence type="ECO:0000256" key="4">
    <source>
        <dbReference type="RuleBase" id="RU003671"/>
    </source>
</evidence>
<dbReference type="InterPro" id="IPR000730">
    <property type="entry name" value="Pr_cel_nuc_antig"/>
</dbReference>
<feature type="compositionally biased region" description="Acidic residues" evidence="5">
    <location>
        <begin position="272"/>
        <end position="283"/>
    </location>
</feature>
<organism evidence="8 9">
    <name type="scientific">Eragrostis curvula</name>
    <name type="common">weeping love grass</name>
    <dbReference type="NCBI Taxonomy" id="38414"/>
    <lineage>
        <taxon>Eukaryota</taxon>
        <taxon>Viridiplantae</taxon>
        <taxon>Streptophyta</taxon>
        <taxon>Embryophyta</taxon>
        <taxon>Tracheophyta</taxon>
        <taxon>Spermatophyta</taxon>
        <taxon>Magnoliopsida</taxon>
        <taxon>Liliopsida</taxon>
        <taxon>Poales</taxon>
        <taxon>Poaceae</taxon>
        <taxon>PACMAD clade</taxon>
        <taxon>Chloridoideae</taxon>
        <taxon>Eragrostideae</taxon>
        <taxon>Eragrostidinae</taxon>
        <taxon>Eragrostis</taxon>
    </lineage>
</organism>
<dbReference type="PANTHER" id="PTHR11352:SF0">
    <property type="entry name" value="PROLIFERATING CELL NUCLEAR ANTIGEN"/>
    <property type="match status" value="1"/>
</dbReference>
<reference evidence="8 9" key="1">
    <citation type="journal article" date="2019" name="Sci. Rep.">
        <title>A high-quality genome of Eragrostis curvula grass provides insights into Poaceae evolution and supports new strategies to enhance forage quality.</title>
        <authorList>
            <person name="Carballo J."/>
            <person name="Santos B.A.C.M."/>
            <person name="Zappacosta D."/>
            <person name="Garbus I."/>
            <person name="Selva J.P."/>
            <person name="Gallo C.A."/>
            <person name="Diaz A."/>
            <person name="Albertini E."/>
            <person name="Caccamo M."/>
            <person name="Echenique V."/>
        </authorList>
    </citation>
    <scope>NUCLEOTIDE SEQUENCE [LARGE SCALE GENOMIC DNA]</scope>
    <source>
        <strain evidence="9">cv. Victoria</strain>
        <tissue evidence="8">Leaf</tissue>
    </source>
</reference>
<dbReference type="Gramene" id="TVU47562">
    <property type="protein sequence ID" value="TVU47562"/>
    <property type="gene ID" value="EJB05_07168"/>
</dbReference>
<feature type="domain" description="Proliferating cell nuclear antigen PCNA C-terminal" evidence="7">
    <location>
        <begin position="136"/>
        <end position="256"/>
    </location>
</feature>
<dbReference type="GO" id="GO:0006272">
    <property type="term" value="P:leading strand elongation"/>
    <property type="evidence" value="ECO:0007669"/>
    <property type="project" value="TreeGrafter"/>
</dbReference>
<evidence type="ECO:0000256" key="3">
    <source>
        <dbReference type="RuleBase" id="RU000641"/>
    </source>
</evidence>
<gene>
    <name evidence="8" type="ORF">EJB05_07168</name>
</gene>
<keyword evidence="2 4" id="KW-0238">DNA-binding</keyword>
<feature type="compositionally biased region" description="Basic residues" evidence="5">
    <location>
        <begin position="287"/>
        <end position="297"/>
    </location>
</feature>
<dbReference type="InterPro" id="IPR022648">
    <property type="entry name" value="Pr_cel_nuc_antig_N"/>
</dbReference>
<dbReference type="AlphaFoldDB" id="A0A5J9WFR0"/>
<dbReference type="SUPFAM" id="SSF55979">
    <property type="entry name" value="DNA clamp"/>
    <property type="match status" value="2"/>
</dbReference>
<evidence type="ECO:0000259" key="6">
    <source>
        <dbReference type="Pfam" id="PF00705"/>
    </source>
</evidence>
<keyword evidence="9" id="KW-1185">Reference proteome</keyword>
<evidence type="ECO:0000313" key="9">
    <source>
        <dbReference type="Proteomes" id="UP000324897"/>
    </source>
</evidence>
<evidence type="ECO:0000256" key="5">
    <source>
        <dbReference type="SAM" id="MobiDB-lite"/>
    </source>
</evidence>
<dbReference type="PANTHER" id="PTHR11352">
    <property type="entry name" value="PROLIFERATING CELL NUCLEAR ANTIGEN"/>
    <property type="match status" value="1"/>
</dbReference>
<comment type="subcellular location">
    <subcellularLocation>
        <location evidence="3">Nucleus</location>
    </subcellularLocation>
</comment>
<feature type="domain" description="Proliferating cell nuclear antigen PCNA N-terminal" evidence="6">
    <location>
        <begin position="1"/>
        <end position="121"/>
    </location>
</feature>
<dbReference type="NCBIfam" id="TIGR00590">
    <property type="entry name" value="pcna"/>
    <property type="match status" value="1"/>
</dbReference>
<dbReference type="GO" id="GO:0006275">
    <property type="term" value="P:regulation of DNA replication"/>
    <property type="evidence" value="ECO:0007669"/>
    <property type="project" value="InterPro"/>
</dbReference>